<dbReference type="Proteomes" id="UP001596058">
    <property type="component" value="Unassembled WGS sequence"/>
</dbReference>
<name>A0ABW1CM87_9ACTN</name>
<feature type="region of interest" description="Disordered" evidence="1">
    <location>
        <begin position="81"/>
        <end position="103"/>
    </location>
</feature>
<evidence type="ECO:0008006" key="5">
    <source>
        <dbReference type="Google" id="ProtNLM"/>
    </source>
</evidence>
<keyword evidence="2" id="KW-0732">Signal</keyword>
<comment type="caution">
    <text evidence="3">The sequence shown here is derived from an EMBL/GenBank/DDBJ whole genome shotgun (WGS) entry which is preliminary data.</text>
</comment>
<evidence type="ECO:0000313" key="4">
    <source>
        <dbReference type="Proteomes" id="UP001596058"/>
    </source>
</evidence>
<evidence type="ECO:0000313" key="3">
    <source>
        <dbReference type="EMBL" id="MFC5826880.1"/>
    </source>
</evidence>
<reference evidence="4" key="1">
    <citation type="journal article" date="2019" name="Int. J. Syst. Evol. Microbiol.">
        <title>The Global Catalogue of Microorganisms (GCM) 10K type strain sequencing project: providing services to taxonomists for standard genome sequencing and annotation.</title>
        <authorList>
            <consortium name="The Broad Institute Genomics Platform"/>
            <consortium name="The Broad Institute Genome Sequencing Center for Infectious Disease"/>
            <person name="Wu L."/>
            <person name="Ma J."/>
        </authorList>
    </citation>
    <scope>NUCLEOTIDE SEQUENCE [LARGE SCALE GENOMIC DNA]</scope>
    <source>
        <strain evidence="4">CCUG 53903</strain>
    </source>
</reference>
<gene>
    <name evidence="3" type="ORF">ACFPZ3_23660</name>
</gene>
<organism evidence="3 4">
    <name type="scientific">Nonomuraea insulae</name>
    <dbReference type="NCBI Taxonomy" id="1616787"/>
    <lineage>
        <taxon>Bacteria</taxon>
        <taxon>Bacillati</taxon>
        <taxon>Actinomycetota</taxon>
        <taxon>Actinomycetes</taxon>
        <taxon>Streptosporangiales</taxon>
        <taxon>Streptosporangiaceae</taxon>
        <taxon>Nonomuraea</taxon>
    </lineage>
</organism>
<feature type="chain" id="PRO_5045417869" description="Beta/gamma crystallin" evidence="2">
    <location>
        <begin position="30"/>
        <end position="103"/>
    </location>
</feature>
<feature type="signal peptide" evidence="2">
    <location>
        <begin position="1"/>
        <end position="29"/>
    </location>
</feature>
<evidence type="ECO:0000256" key="2">
    <source>
        <dbReference type="SAM" id="SignalP"/>
    </source>
</evidence>
<accession>A0ABW1CM87</accession>
<proteinExistence type="predicted"/>
<keyword evidence="4" id="KW-1185">Reference proteome</keyword>
<evidence type="ECO:0000256" key="1">
    <source>
        <dbReference type="SAM" id="MobiDB-lite"/>
    </source>
</evidence>
<sequence>MSRLSTKLAGTVAALTMGLIVITPTAASADALATNEYGETQLFDGFQCVDTDYRYDRFRVLSRGAPELWMTFSEPGCDGAQGFLPPNGQEEVRNGVGSIRRYR</sequence>
<dbReference type="RefSeq" id="WP_379516387.1">
    <property type="nucleotide sequence ID" value="NZ_JBHSPA010000027.1"/>
</dbReference>
<protein>
    <recommendedName>
        <fullName evidence="5">Beta/gamma crystallin</fullName>
    </recommendedName>
</protein>
<dbReference type="EMBL" id="JBHSPA010000027">
    <property type="protein sequence ID" value="MFC5826880.1"/>
    <property type="molecule type" value="Genomic_DNA"/>
</dbReference>